<evidence type="ECO:0000313" key="2">
    <source>
        <dbReference type="Proteomes" id="UP000287224"/>
    </source>
</evidence>
<gene>
    <name evidence="1" type="ORF">KDAU_65930</name>
</gene>
<evidence type="ECO:0000313" key="1">
    <source>
        <dbReference type="EMBL" id="GCE09264.1"/>
    </source>
</evidence>
<dbReference type="InterPro" id="IPR027417">
    <property type="entry name" value="P-loop_NTPase"/>
</dbReference>
<organism evidence="1 2">
    <name type="scientific">Dictyobacter aurantiacus</name>
    <dbReference type="NCBI Taxonomy" id="1936993"/>
    <lineage>
        <taxon>Bacteria</taxon>
        <taxon>Bacillati</taxon>
        <taxon>Chloroflexota</taxon>
        <taxon>Ktedonobacteria</taxon>
        <taxon>Ktedonobacterales</taxon>
        <taxon>Dictyobacteraceae</taxon>
        <taxon>Dictyobacter</taxon>
    </lineage>
</organism>
<evidence type="ECO:0008006" key="3">
    <source>
        <dbReference type="Google" id="ProtNLM"/>
    </source>
</evidence>
<comment type="caution">
    <text evidence="1">The sequence shown here is derived from an EMBL/GenBank/DDBJ whole genome shotgun (WGS) entry which is preliminary data.</text>
</comment>
<name>A0A401ZR58_9CHLR</name>
<accession>A0A401ZR58</accession>
<protein>
    <recommendedName>
        <fullName evidence="3">ATP-binding protein</fullName>
    </recommendedName>
</protein>
<reference evidence="2" key="1">
    <citation type="submission" date="2018-12" db="EMBL/GenBank/DDBJ databases">
        <title>Tengunoibacter tsumagoiensis gen. nov., sp. nov., Dictyobacter kobayashii sp. nov., D. alpinus sp. nov., and D. joshuensis sp. nov. and description of Dictyobacteraceae fam. nov. within the order Ktedonobacterales isolated from Tengu-no-mugimeshi.</title>
        <authorList>
            <person name="Wang C.M."/>
            <person name="Zheng Y."/>
            <person name="Sakai Y."/>
            <person name="Toyoda A."/>
            <person name="Minakuchi Y."/>
            <person name="Abe K."/>
            <person name="Yokota A."/>
            <person name="Yabe S."/>
        </authorList>
    </citation>
    <scope>NUCLEOTIDE SEQUENCE [LARGE SCALE GENOMIC DNA]</scope>
    <source>
        <strain evidence="2">S-27</strain>
    </source>
</reference>
<dbReference type="RefSeq" id="WP_126601676.1">
    <property type="nucleotide sequence ID" value="NZ_BIFQ01000002.1"/>
</dbReference>
<dbReference type="OrthoDB" id="856045at2"/>
<dbReference type="AlphaFoldDB" id="A0A401ZR58"/>
<dbReference type="Proteomes" id="UP000287224">
    <property type="component" value="Unassembled WGS sequence"/>
</dbReference>
<keyword evidence="2" id="KW-1185">Reference proteome</keyword>
<sequence>MEQKLSDVISLKRRYNRSINLERDLSLTESVLGYIPTSWALDTSEHILRALVTDNAVRAWTITGVYGTGKSAFAHFLAALVAPKSDPLQHNAQSILKHYLGPHHPFIETITDQLSDKGLLRAVATAQREPLGYTILRALRRGCELVWPHDFDQQPIAHLLQGFEEIMEEDQKVSNQEIIQCIQQAAKETQRGILLIIDELGKGLEYAAWHQESDDLYLLQQLAELPATEHAPKIAVLGLLHQSFAEYAQNLTKTQRNEWSKIQGRFEDIPFTATNDHMLHLLSQAIDHAHDTDLLPFLDSWATSWQKTLHSHDIHQERLTIEEFSSIYPLHPLAALTLPILCSRYAQNDRSLFTFLTSQEPYSFTSFLQTTPLQGERPTTLKLHRIYDYFMEAASVSHSAKASTQRWVEIQGRISDAQHLESDLVQALKTIGILNLVDTVGTLRATPQLVLLALSEDPNDLQEAQRWTQAIEMLVQRGLVTHRKQLDELRIWEGSDFDIEQATAAAVEKEQASLASLLTQAYPLSPIIAQRHSYTTGTLRYFERRYISDYNELAQIKPTSPDSDGVIAYWLGEQLPTQCPPSTTNGKPFVLLAGKNIEKLASVSREVAALVTIDATSPQLQSDGVARREVRQRLTQTRRLLIDLLEQSFLSGKEEVPCLSNGDLLHLRTLKDFQQHLSNLCDQVYPKTPVLWNELINRREITSQGAKARRELLEAMLRNAHLERLGLEGNGPETSIYLSLLNHSGIHRYSDGQWSFAEPKEPTILGVWKAIEQFCLDARTKPETLDQLYAMLEAPPYGMKKGAIPLLLAAVLLYHKDDVSVYQDGTFIPLLGAEHFELLVKQPGRFAVKHFEIAGLRTQVFKELALLLRRPQSSSTVSATRNNTVLSIVKPLIHFGNSLPAYTVKTKQLSPEAMAIRDAIRDAREPDELLFTTLPQACGLVPISAQEAHDDTQAQQLKEILIRSLQELQLAYDRLLEKCKYLLYNTFTVHSDISKIREDLRVRAQYLKDNCIERQMRSFLFAAINDAADERDWLEALLMVVADKPVASWTDDDVTRFEVRLSDLARRFIHLEAIKKEVYQQPAGFEARRITVTQPDGYESNHIVWLNHEHQAQIEKLVESILHTDFIQDNEQLQQELVAALVERIYQPTTQQHSSHRAPQTGKEA</sequence>
<proteinExistence type="predicted"/>
<dbReference type="SUPFAM" id="SSF52540">
    <property type="entry name" value="P-loop containing nucleoside triphosphate hydrolases"/>
    <property type="match status" value="1"/>
</dbReference>
<dbReference type="EMBL" id="BIFQ01000002">
    <property type="protein sequence ID" value="GCE09264.1"/>
    <property type="molecule type" value="Genomic_DNA"/>
</dbReference>